<evidence type="ECO:0000256" key="2">
    <source>
        <dbReference type="ARBA" id="ARBA00022980"/>
    </source>
</evidence>
<name>A0A1U7AFK0_9MONI</name>
<gene>
    <name evidence="5 6" type="primary">rps14</name>
</gene>
<dbReference type="InterPro" id="IPR001209">
    <property type="entry name" value="Ribosomal_uS14"/>
</dbReference>
<keyword evidence="3 5" id="KW-0687">Ribonucleoprotein</keyword>
<dbReference type="GO" id="GO:0006412">
    <property type="term" value="P:translation"/>
    <property type="evidence" value="ECO:0007669"/>
    <property type="project" value="UniProtKB-UniRule"/>
</dbReference>
<dbReference type="GO" id="GO:0009507">
    <property type="term" value="C:chloroplast"/>
    <property type="evidence" value="ECO:0007669"/>
    <property type="project" value="UniProtKB-SubCell"/>
</dbReference>
<dbReference type="EMBL" id="KU764518">
    <property type="protein sequence ID" value="AOV84717.1"/>
    <property type="molecule type" value="Genomic_DNA"/>
</dbReference>
<keyword evidence="2 5" id="KW-0689">Ribosomal protein</keyword>
<comment type="subunit">
    <text evidence="5">Part of the 30S ribosomal subunit.</text>
</comment>
<evidence type="ECO:0000256" key="4">
    <source>
        <dbReference type="ARBA" id="ARBA00035247"/>
    </source>
</evidence>
<dbReference type="SUPFAM" id="SSF57716">
    <property type="entry name" value="Glucocorticoid receptor-like (DNA-binding domain)"/>
    <property type="match status" value="1"/>
</dbReference>
<sequence length="100" mass="11834">MAKKSLIEREKKKKMLVKKHDFVRQSLKQQLKKNFSIREKLEISEALWSLPRSSAPTRLRNRCQLTGRPRSNYRDFGLSRHVLREMAHTCLLPGLTKSSW</sequence>
<dbReference type="InterPro" id="IPR018271">
    <property type="entry name" value="Ribosomal_uS14_CS"/>
</dbReference>
<geneLocation type="chloroplast" evidence="6"/>
<keyword evidence="6" id="KW-0150">Chloroplast</keyword>
<protein>
    <recommendedName>
        <fullName evidence="4 5">Small ribosomal subunit protein uS14c</fullName>
    </recommendedName>
</protein>
<dbReference type="FunFam" id="1.10.287.1480:FF:000001">
    <property type="entry name" value="30S ribosomal protein S14"/>
    <property type="match status" value="1"/>
</dbReference>
<dbReference type="PANTHER" id="PTHR19836:SF19">
    <property type="entry name" value="SMALL RIBOSOMAL SUBUNIT PROTEIN US14M"/>
    <property type="match status" value="1"/>
</dbReference>
<dbReference type="GO" id="GO:0015935">
    <property type="term" value="C:small ribosomal subunit"/>
    <property type="evidence" value="ECO:0007669"/>
    <property type="project" value="TreeGrafter"/>
</dbReference>
<comment type="subcellular location">
    <subcellularLocation>
        <location evidence="5">Plastid</location>
        <location evidence="5">Chloroplast</location>
    </subcellularLocation>
</comment>
<comment type="similarity">
    <text evidence="1 5">Belongs to the universal ribosomal protein uS14 family.</text>
</comment>
<comment type="function">
    <text evidence="5">Binds 16S rRNA, required for the assembly of 30S particles.</text>
</comment>
<dbReference type="PANTHER" id="PTHR19836">
    <property type="entry name" value="30S RIBOSOMAL PROTEIN S14"/>
    <property type="match status" value="1"/>
</dbReference>
<dbReference type="Gene3D" id="1.10.287.1480">
    <property type="match status" value="1"/>
</dbReference>
<dbReference type="GO" id="GO:0019843">
    <property type="term" value="F:rRNA binding"/>
    <property type="evidence" value="ECO:0007669"/>
    <property type="project" value="UniProtKB-UniRule"/>
</dbReference>
<organism evidence="6">
    <name type="scientific">Actinostachys pennula</name>
    <dbReference type="NCBI Taxonomy" id="148577"/>
    <lineage>
        <taxon>Eukaryota</taxon>
        <taxon>Viridiplantae</taxon>
        <taxon>Streptophyta</taxon>
        <taxon>Embryophyta</taxon>
        <taxon>Tracheophyta</taxon>
        <taxon>Polypodiopsida</taxon>
        <taxon>Polypodiidae</taxon>
        <taxon>Schizaeales</taxon>
        <taxon>Schizaeaceae</taxon>
        <taxon>Actinostachys</taxon>
    </lineage>
</organism>
<dbReference type="Pfam" id="PF00253">
    <property type="entry name" value="Ribosomal_S14"/>
    <property type="match status" value="1"/>
</dbReference>
<dbReference type="PROSITE" id="PS00527">
    <property type="entry name" value="RIBOSOMAL_S14"/>
    <property type="match status" value="1"/>
</dbReference>
<keyword evidence="5" id="KW-0694">RNA-binding</keyword>
<keyword evidence="5" id="KW-0699">rRNA-binding</keyword>
<dbReference type="InterPro" id="IPR023036">
    <property type="entry name" value="Ribosomal_uS14_bac/plastid"/>
</dbReference>
<dbReference type="AlphaFoldDB" id="A0A1U7AFK0"/>
<dbReference type="GO" id="GO:0003735">
    <property type="term" value="F:structural constituent of ribosome"/>
    <property type="evidence" value="ECO:0007669"/>
    <property type="project" value="InterPro"/>
</dbReference>
<dbReference type="NCBIfam" id="NF006477">
    <property type="entry name" value="PRK08881.1"/>
    <property type="match status" value="1"/>
</dbReference>
<reference evidence="6" key="1">
    <citation type="submission" date="2016-02" db="EMBL/GenBank/DDBJ databases">
        <title>Phylogenomics of the Schizaeales.</title>
        <authorList>
            <person name="Labiak P.H."/>
            <person name="Karol K.G."/>
        </authorList>
    </citation>
    <scope>NUCLEOTIDE SEQUENCE</scope>
</reference>
<evidence type="ECO:0000313" key="6">
    <source>
        <dbReference type="EMBL" id="AOV84717.1"/>
    </source>
</evidence>
<dbReference type="HAMAP" id="MF_00537">
    <property type="entry name" value="Ribosomal_uS14_1"/>
    <property type="match status" value="1"/>
</dbReference>
<evidence type="ECO:0000256" key="3">
    <source>
        <dbReference type="ARBA" id="ARBA00023274"/>
    </source>
</evidence>
<evidence type="ECO:0000256" key="1">
    <source>
        <dbReference type="ARBA" id="ARBA00009083"/>
    </source>
</evidence>
<evidence type="ECO:0000256" key="5">
    <source>
        <dbReference type="HAMAP-Rule" id="MF_00537"/>
    </source>
</evidence>
<keyword evidence="6" id="KW-0934">Plastid</keyword>
<proteinExistence type="inferred from homology"/>
<accession>A0A1U7AFK0</accession>